<dbReference type="SUPFAM" id="SSF52799">
    <property type="entry name" value="(Phosphotyrosine protein) phosphatases II"/>
    <property type="match status" value="1"/>
</dbReference>
<dbReference type="InterPro" id="IPR057023">
    <property type="entry name" value="PTP-SAK"/>
</dbReference>
<evidence type="ECO:0000256" key="1">
    <source>
        <dbReference type="ARBA" id="ARBA00022801"/>
    </source>
</evidence>
<organism evidence="3 4">
    <name type="scientific">Reinekea marinisedimentorum</name>
    <dbReference type="NCBI Taxonomy" id="230495"/>
    <lineage>
        <taxon>Bacteria</taxon>
        <taxon>Pseudomonadati</taxon>
        <taxon>Pseudomonadota</taxon>
        <taxon>Gammaproteobacteria</taxon>
        <taxon>Oceanospirillales</taxon>
        <taxon>Saccharospirillaceae</taxon>
        <taxon>Reinekea</taxon>
    </lineage>
</organism>
<feature type="domain" description="Tyrosine specific protein phosphatases" evidence="2">
    <location>
        <begin position="90"/>
        <end position="157"/>
    </location>
</feature>
<accession>A0A4R3ICF7</accession>
<sequence length="167" mass="18044">MNVHPYDSLPLSNGTTLVMTPCPGTKETTISEALATLQQAGVTTVVTMNADSELSSLGVASLGDEVADKGMRWFQFPVADDEEPEADFEAAWLEHKDALLALFNGGNVIAVHCRGGTGRTGLMSAIMMLESGYSWAEAKQQIQSIRPRALTLAPHLNYLKKQYSISE</sequence>
<dbReference type="Gene3D" id="3.90.190.10">
    <property type="entry name" value="Protein tyrosine phosphatase superfamily"/>
    <property type="match status" value="1"/>
</dbReference>
<dbReference type="PROSITE" id="PS50056">
    <property type="entry name" value="TYR_PHOSPHATASE_2"/>
    <property type="match status" value="1"/>
</dbReference>
<dbReference type="PROSITE" id="PS00383">
    <property type="entry name" value="TYR_PHOSPHATASE_1"/>
    <property type="match status" value="1"/>
</dbReference>
<dbReference type="Pfam" id="PF22784">
    <property type="entry name" value="PTP-SAK"/>
    <property type="match status" value="1"/>
</dbReference>
<dbReference type="AlphaFoldDB" id="A0A4R3ICF7"/>
<dbReference type="EMBL" id="SLZR01000002">
    <property type="protein sequence ID" value="TCS43353.1"/>
    <property type="molecule type" value="Genomic_DNA"/>
</dbReference>
<evidence type="ECO:0000313" key="3">
    <source>
        <dbReference type="EMBL" id="TCS43353.1"/>
    </source>
</evidence>
<dbReference type="InterPro" id="IPR000387">
    <property type="entry name" value="Tyr_Pase_dom"/>
</dbReference>
<dbReference type="Proteomes" id="UP000295793">
    <property type="component" value="Unassembled WGS sequence"/>
</dbReference>
<evidence type="ECO:0000313" key="4">
    <source>
        <dbReference type="Proteomes" id="UP000295793"/>
    </source>
</evidence>
<gene>
    <name evidence="3" type="ORF">BCF53_102380</name>
</gene>
<dbReference type="GO" id="GO:0016791">
    <property type="term" value="F:phosphatase activity"/>
    <property type="evidence" value="ECO:0007669"/>
    <property type="project" value="UniProtKB-ARBA"/>
</dbReference>
<name>A0A4R3ICF7_9GAMM</name>
<dbReference type="InterPro" id="IPR029021">
    <property type="entry name" value="Prot-tyrosine_phosphatase-like"/>
</dbReference>
<reference evidence="3 4" key="1">
    <citation type="submission" date="2019-03" db="EMBL/GenBank/DDBJ databases">
        <title>Genomic Encyclopedia of Archaeal and Bacterial Type Strains, Phase II (KMG-II): from individual species to whole genera.</title>
        <authorList>
            <person name="Goeker M."/>
        </authorList>
    </citation>
    <scope>NUCLEOTIDE SEQUENCE [LARGE SCALE GENOMIC DNA]</scope>
    <source>
        <strain evidence="3 4">DSM 15388</strain>
    </source>
</reference>
<protein>
    <submittedName>
        <fullName evidence="3">Protein-tyrosine phosphatase</fullName>
    </submittedName>
</protein>
<dbReference type="OrthoDB" id="9806482at2"/>
<dbReference type="PANTHER" id="PTHR23339">
    <property type="entry name" value="TYROSINE SPECIFIC PROTEIN PHOSPHATASE AND DUAL SPECIFICITY PROTEIN PHOSPHATASE"/>
    <property type="match status" value="1"/>
</dbReference>
<dbReference type="InterPro" id="IPR016130">
    <property type="entry name" value="Tyr_Pase_AS"/>
</dbReference>
<keyword evidence="4" id="KW-1185">Reference proteome</keyword>
<proteinExistence type="predicted"/>
<evidence type="ECO:0000259" key="2">
    <source>
        <dbReference type="PROSITE" id="PS50056"/>
    </source>
</evidence>
<keyword evidence="1" id="KW-0378">Hydrolase</keyword>
<dbReference type="InterPro" id="IPR050561">
    <property type="entry name" value="PTP"/>
</dbReference>
<comment type="caution">
    <text evidence="3">The sequence shown here is derived from an EMBL/GenBank/DDBJ whole genome shotgun (WGS) entry which is preliminary data.</text>
</comment>
<dbReference type="RefSeq" id="WP_132700213.1">
    <property type="nucleotide sequence ID" value="NZ_SLZR01000002.1"/>
</dbReference>